<keyword evidence="2" id="KW-1185">Reference proteome</keyword>
<accession>A0A562SYE6</accession>
<proteinExistence type="predicted"/>
<dbReference type="RefSeq" id="WP_145343982.1">
    <property type="nucleotide sequence ID" value="NZ_SMLY01000083.1"/>
</dbReference>
<dbReference type="AlphaFoldDB" id="A0A562SYE6"/>
<gene>
    <name evidence="1" type="ORF">JM93_02631</name>
</gene>
<dbReference type="Proteomes" id="UP000320593">
    <property type="component" value="Unassembled WGS sequence"/>
</dbReference>
<evidence type="ECO:0000313" key="2">
    <source>
        <dbReference type="Proteomes" id="UP000320593"/>
    </source>
</evidence>
<evidence type="ECO:0000313" key="1">
    <source>
        <dbReference type="EMBL" id="TWI85924.1"/>
    </source>
</evidence>
<name>A0A562SYE6_9HYPH</name>
<comment type="caution">
    <text evidence="1">The sequence shown here is derived from an EMBL/GenBank/DDBJ whole genome shotgun (WGS) entry which is preliminary data.</text>
</comment>
<dbReference type="OrthoDB" id="556081at2"/>
<sequence>MSDKFRYITLISSLPYLGKLFSQKSVPVSEFRLRERLKMLDDGHKDLLEKVISVTAWAGVAKLDTDADVVRLAETVIDAVHEYPALQDLVRVRMETRTIIAALRRRQHGDQSAGDIHTWGYGRWRTRISDNWSDPSFGMGHFMPWIAEANGLMRKGDHIAMERLSLTEVFRQLDRQAATHAFDFEAVVIYVLRWTIVQRWSTYNGEAAATRLRKLIDQALKTAPDLPGPPLGATQQEEAPA</sequence>
<organism evidence="1 2">
    <name type="scientific">Roseibium hamelinense</name>
    <dbReference type="NCBI Taxonomy" id="150831"/>
    <lineage>
        <taxon>Bacteria</taxon>
        <taxon>Pseudomonadati</taxon>
        <taxon>Pseudomonadota</taxon>
        <taxon>Alphaproteobacteria</taxon>
        <taxon>Hyphomicrobiales</taxon>
        <taxon>Stappiaceae</taxon>
        <taxon>Roseibium</taxon>
    </lineage>
</organism>
<reference evidence="1 2" key="1">
    <citation type="submission" date="2019-07" db="EMBL/GenBank/DDBJ databases">
        <title>Genomic Encyclopedia of Archaeal and Bacterial Type Strains, Phase II (KMG-II): from individual species to whole genera.</title>
        <authorList>
            <person name="Goeker M."/>
        </authorList>
    </citation>
    <scope>NUCLEOTIDE SEQUENCE [LARGE SCALE GENOMIC DNA]</scope>
    <source>
        <strain evidence="1 2">ATCC BAA-252</strain>
    </source>
</reference>
<dbReference type="EMBL" id="VLLF01000006">
    <property type="protein sequence ID" value="TWI85924.1"/>
    <property type="molecule type" value="Genomic_DNA"/>
</dbReference>
<protein>
    <submittedName>
        <fullName evidence="1">Uncharacterized protein DUF2764</fullName>
    </submittedName>
</protein>